<reference evidence="10 11" key="1">
    <citation type="submission" date="2016-08" db="EMBL/GenBank/DDBJ databases">
        <authorList>
            <person name="Seilhamer J.J."/>
        </authorList>
    </citation>
    <scope>NUCLEOTIDE SEQUENCE [LARGE SCALE GENOMIC DNA]</scope>
    <source>
        <strain evidence="10 11">A37T2</strain>
    </source>
</reference>
<evidence type="ECO:0000313" key="10">
    <source>
        <dbReference type="EMBL" id="SCB76032.1"/>
    </source>
</evidence>
<dbReference type="SUPFAM" id="SSF52172">
    <property type="entry name" value="CheY-like"/>
    <property type="match status" value="1"/>
</dbReference>
<proteinExistence type="predicted"/>
<dbReference type="PROSITE" id="PS50110">
    <property type="entry name" value="RESPONSE_REGULATORY"/>
    <property type="match status" value="1"/>
</dbReference>
<dbReference type="Proteomes" id="UP000242818">
    <property type="component" value="Unassembled WGS sequence"/>
</dbReference>
<dbReference type="OrthoDB" id="9811889at2"/>
<evidence type="ECO:0000259" key="8">
    <source>
        <dbReference type="PROSITE" id="PS50112"/>
    </source>
</evidence>
<evidence type="ECO:0000259" key="9">
    <source>
        <dbReference type="PROSITE" id="PS50113"/>
    </source>
</evidence>
<sequence length="778" mass="88328">MDTYLDHGEDSHVREALRFSPIGAFLLNIDGNCIFVNKEWEKTAGITAQASYGTGWQQLIMEEDLLAINLVINNTLRNPGHTQIFHFRVKHPQKGIRYCKASTTCIQSPGKAGYVIGYVQDTTAEKQAEGRQTELTTHLQALITSLEDIVFEIDGNQVFKNVWVYDDRMLYMPRQAFLGKRIQDVMGPQGTMFSNIVSEVVRTGEARELVYKHLDPAINQWYKVRIKPVVKALDPANYVMVLSIQDITSQKLAEFSLQDTKNRLELSNQLLDVSQELSGTGGWELDLRTGQVFWTRQTYLIYDLPDTFIPTMVNSLQFYDAENQAKIELYGAAAVKEKIPYDIELQITSAKNVKKWVRSIGVPVVKDGEVVRISGALMDITKRKEDELELIAAKNVAEDAARTKSDFLSIMSHEIRTPLNGIIGIANLLKLNYTADQEEYVSNLLFSADHLLQLINDILDLNKMERDKLDLIVAEVELQALVKNIQNQFKSLAEAKELELITEIDSQIPGKIIADPIRLSQILNNLVSNAIKYTDKGKVTLSLKLVSQEKDKTTVHFSIKDTGIGIPKELHGTIFESFRQVQQSAYRKQPGTGLGLSITQKLISLHNSQIFIDSTPGIGTEFYFDLVFELPTKLNRPPKSVHITELSPYIKKFTGMRLLFVEDNPINVMVAKKQLEYFGILPDCAQSGQEALELLKENKYDVAFVDLHMPEMDGFTLSDIIRTQYHEIHIVIFTADIMPDVRRKFARMGIFDILNKPFFPREMLSTLLRIAEIRKMEI</sequence>
<keyword evidence="11" id="KW-1185">Reference proteome</keyword>
<dbReference type="InterPro" id="IPR013655">
    <property type="entry name" value="PAS_fold_3"/>
</dbReference>
<dbReference type="PROSITE" id="PS50109">
    <property type="entry name" value="HIS_KIN"/>
    <property type="match status" value="1"/>
</dbReference>
<dbReference type="InterPro" id="IPR004358">
    <property type="entry name" value="Sig_transdc_His_kin-like_C"/>
</dbReference>
<dbReference type="InterPro" id="IPR036097">
    <property type="entry name" value="HisK_dim/P_sf"/>
</dbReference>
<dbReference type="GO" id="GO:0000155">
    <property type="term" value="F:phosphorelay sensor kinase activity"/>
    <property type="evidence" value="ECO:0007669"/>
    <property type="project" value="InterPro"/>
</dbReference>
<evidence type="ECO:0000256" key="1">
    <source>
        <dbReference type="ARBA" id="ARBA00000085"/>
    </source>
</evidence>
<dbReference type="PRINTS" id="PR00344">
    <property type="entry name" value="BCTRLSENSOR"/>
</dbReference>
<dbReference type="FunFam" id="3.30.565.10:FF:000010">
    <property type="entry name" value="Sensor histidine kinase RcsC"/>
    <property type="match status" value="1"/>
</dbReference>
<dbReference type="SMART" id="SM00387">
    <property type="entry name" value="HATPase_c"/>
    <property type="match status" value="1"/>
</dbReference>
<accession>A0A1C3Z165</accession>
<dbReference type="SUPFAM" id="SSF47384">
    <property type="entry name" value="Homodimeric domain of signal transducing histidine kinase"/>
    <property type="match status" value="1"/>
</dbReference>
<gene>
    <name evidence="10" type="ORF">GA0116948_101193</name>
</gene>
<dbReference type="Gene3D" id="3.30.565.10">
    <property type="entry name" value="Histidine kinase-like ATPase, C-terminal domain"/>
    <property type="match status" value="1"/>
</dbReference>
<dbReference type="CDD" id="cd00130">
    <property type="entry name" value="PAS"/>
    <property type="match status" value="1"/>
</dbReference>
<feature type="domain" description="Histidine kinase" evidence="6">
    <location>
        <begin position="410"/>
        <end position="630"/>
    </location>
</feature>
<dbReference type="Pfam" id="PF08447">
    <property type="entry name" value="PAS_3"/>
    <property type="match status" value="1"/>
</dbReference>
<dbReference type="SMART" id="SM00388">
    <property type="entry name" value="HisKA"/>
    <property type="match status" value="1"/>
</dbReference>
<dbReference type="InterPro" id="IPR036890">
    <property type="entry name" value="HATPase_C_sf"/>
</dbReference>
<dbReference type="STRING" id="1335309.GA0116948_101193"/>
<dbReference type="RefSeq" id="WP_089708084.1">
    <property type="nucleotide sequence ID" value="NZ_FMAR01000001.1"/>
</dbReference>
<dbReference type="SMART" id="SM00091">
    <property type="entry name" value="PAS"/>
    <property type="match status" value="1"/>
</dbReference>
<dbReference type="Pfam" id="PF00072">
    <property type="entry name" value="Response_reg"/>
    <property type="match status" value="1"/>
</dbReference>
<evidence type="ECO:0000256" key="5">
    <source>
        <dbReference type="PROSITE-ProRule" id="PRU00169"/>
    </source>
</evidence>
<organism evidence="10 11">
    <name type="scientific">Chitinophaga costaii</name>
    <dbReference type="NCBI Taxonomy" id="1335309"/>
    <lineage>
        <taxon>Bacteria</taxon>
        <taxon>Pseudomonadati</taxon>
        <taxon>Bacteroidota</taxon>
        <taxon>Chitinophagia</taxon>
        <taxon>Chitinophagales</taxon>
        <taxon>Chitinophagaceae</taxon>
        <taxon>Chitinophaga</taxon>
    </lineage>
</organism>
<evidence type="ECO:0000256" key="3">
    <source>
        <dbReference type="ARBA" id="ARBA00022553"/>
    </source>
</evidence>
<dbReference type="InterPro" id="IPR011006">
    <property type="entry name" value="CheY-like_superfamily"/>
</dbReference>
<dbReference type="EMBL" id="FMAR01000001">
    <property type="protein sequence ID" value="SCB76032.1"/>
    <property type="molecule type" value="Genomic_DNA"/>
</dbReference>
<dbReference type="PANTHER" id="PTHR45339">
    <property type="entry name" value="HYBRID SIGNAL TRANSDUCTION HISTIDINE KINASE J"/>
    <property type="match status" value="1"/>
</dbReference>
<keyword evidence="3 5" id="KW-0597">Phosphoprotein</keyword>
<evidence type="ECO:0000256" key="2">
    <source>
        <dbReference type="ARBA" id="ARBA00012438"/>
    </source>
</evidence>
<dbReference type="PROSITE" id="PS50113">
    <property type="entry name" value="PAC"/>
    <property type="match status" value="1"/>
</dbReference>
<dbReference type="InterPro" id="IPR003661">
    <property type="entry name" value="HisK_dim/P_dom"/>
</dbReference>
<dbReference type="InterPro" id="IPR000700">
    <property type="entry name" value="PAS-assoc_C"/>
</dbReference>
<comment type="catalytic activity">
    <reaction evidence="1">
        <text>ATP + protein L-histidine = ADP + protein N-phospho-L-histidine.</text>
        <dbReference type="EC" id="2.7.13.3"/>
    </reaction>
</comment>
<dbReference type="SMART" id="SM00448">
    <property type="entry name" value="REC"/>
    <property type="match status" value="1"/>
</dbReference>
<feature type="domain" description="Response regulatory" evidence="7">
    <location>
        <begin position="657"/>
        <end position="771"/>
    </location>
</feature>
<evidence type="ECO:0000313" key="11">
    <source>
        <dbReference type="Proteomes" id="UP000242818"/>
    </source>
</evidence>
<keyword evidence="4" id="KW-0902">Two-component regulatory system</keyword>
<dbReference type="InterPro" id="IPR000014">
    <property type="entry name" value="PAS"/>
</dbReference>
<dbReference type="SUPFAM" id="SSF55785">
    <property type="entry name" value="PYP-like sensor domain (PAS domain)"/>
    <property type="match status" value="3"/>
</dbReference>
<evidence type="ECO:0000259" key="7">
    <source>
        <dbReference type="PROSITE" id="PS50110"/>
    </source>
</evidence>
<dbReference type="CDD" id="cd16922">
    <property type="entry name" value="HATPase_EvgS-ArcB-TorS-like"/>
    <property type="match status" value="1"/>
</dbReference>
<dbReference type="PANTHER" id="PTHR45339:SF1">
    <property type="entry name" value="HYBRID SIGNAL TRANSDUCTION HISTIDINE KINASE J"/>
    <property type="match status" value="1"/>
</dbReference>
<dbReference type="InterPro" id="IPR001789">
    <property type="entry name" value="Sig_transdc_resp-reg_receiver"/>
</dbReference>
<feature type="domain" description="PAS" evidence="8">
    <location>
        <begin position="9"/>
        <end position="79"/>
    </location>
</feature>
<dbReference type="InterPro" id="IPR003594">
    <property type="entry name" value="HATPase_dom"/>
</dbReference>
<evidence type="ECO:0000259" key="6">
    <source>
        <dbReference type="PROSITE" id="PS50109"/>
    </source>
</evidence>
<evidence type="ECO:0000256" key="4">
    <source>
        <dbReference type="ARBA" id="ARBA00023012"/>
    </source>
</evidence>
<dbReference type="Pfam" id="PF02518">
    <property type="entry name" value="HATPase_c"/>
    <property type="match status" value="1"/>
</dbReference>
<dbReference type="Pfam" id="PF00512">
    <property type="entry name" value="HisKA"/>
    <property type="match status" value="1"/>
</dbReference>
<dbReference type="SUPFAM" id="SSF55874">
    <property type="entry name" value="ATPase domain of HSP90 chaperone/DNA topoisomerase II/histidine kinase"/>
    <property type="match status" value="1"/>
</dbReference>
<feature type="domain" description="PAC" evidence="9">
    <location>
        <begin position="341"/>
        <end position="392"/>
    </location>
</feature>
<dbReference type="Gene3D" id="3.30.450.20">
    <property type="entry name" value="PAS domain"/>
    <property type="match status" value="3"/>
</dbReference>
<dbReference type="InterPro" id="IPR035965">
    <property type="entry name" value="PAS-like_dom_sf"/>
</dbReference>
<dbReference type="CDD" id="cd00082">
    <property type="entry name" value="HisKA"/>
    <property type="match status" value="1"/>
</dbReference>
<name>A0A1C3Z165_9BACT</name>
<dbReference type="InterPro" id="IPR005467">
    <property type="entry name" value="His_kinase_dom"/>
</dbReference>
<dbReference type="Gene3D" id="1.10.287.130">
    <property type="match status" value="1"/>
</dbReference>
<dbReference type="AlphaFoldDB" id="A0A1C3Z165"/>
<dbReference type="CDD" id="cd17546">
    <property type="entry name" value="REC_hyHK_CKI1_RcsC-like"/>
    <property type="match status" value="1"/>
</dbReference>
<protein>
    <recommendedName>
        <fullName evidence="2">histidine kinase</fullName>
        <ecNumber evidence="2">2.7.13.3</ecNumber>
    </recommendedName>
</protein>
<feature type="modified residue" description="4-aspartylphosphate" evidence="5">
    <location>
        <position position="706"/>
    </location>
</feature>
<dbReference type="NCBIfam" id="TIGR00229">
    <property type="entry name" value="sensory_box"/>
    <property type="match status" value="1"/>
</dbReference>
<dbReference type="Gene3D" id="3.40.50.2300">
    <property type="match status" value="1"/>
</dbReference>
<dbReference type="EC" id="2.7.13.3" evidence="2"/>
<dbReference type="PROSITE" id="PS50112">
    <property type="entry name" value="PAS"/>
    <property type="match status" value="1"/>
</dbReference>